<dbReference type="PANTHER" id="PTHR47843:SF5">
    <property type="entry name" value="BTB_POZ DOMAIN PROTEIN"/>
    <property type="match status" value="1"/>
</dbReference>
<dbReference type="Proteomes" id="UP000309340">
    <property type="component" value="Unassembled WGS sequence"/>
</dbReference>
<comment type="caution">
    <text evidence="3">The sequence shown here is derived from an EMBL/GenBank/DDBJ whole genome shotgun (WGS) entry which is preliminary data.</text>
</comment>
<evidence type="ECO:0000259" key="2">
    <source>
        <dbReference type="PROSITE" id="PS50097"/>
    </source>
</evidence>
<protein>
    <recommendedName>
        <fullName evidence="2">BTB domain-containing protein</fullName>
    </recommendedName>
</protein>
<dbReference type="AlphaFoldDB" id="A0A4U0W7D3"/>
<dbReference type="CDD" id="cd18186">
    <property type="entry name" value="BTB_POZ_ZBTB_KLHL-like"/>
    <property type="match status" value="1"/>
</dbReference>
<feature type="region of interest" description="Disordered" evidence="1">
    <location>
        <begin position="148"/>
        <end position="203"/>
    </location>
</feature>
<proteinExistence type="predicted"/>
<dbReference type="EMBL" id="NAJQ01001497">
    <property type="protein sequence ID" value="TKA58162.1"/>
    <property type="molecule type" value="Genomic_DNA"/>
</dbReference>
<evidence type="ECO:0000313" key="4">
    <source>
        <dbReference type="Proteomes" id="UP000309340"/>
    </source>
</evidence>
<dbReference type="Pfam" id="PF00651">
    <property type="entry name" value="BTB"/>
    <property type="match status" value="1"/>
</dbReference>
<feature type="compositionally biased region" description="Acidic residues" evidence="1">
    <location>
        <begin position="187"/>
        <end position="203"/>
    </location>
</feature>
<dbReference type="Gene3D" id="3.30.710.10">
    <property type="entry name" value="Potassium Channel Kv1.1, Chain A"/>
    <property type="match status" value="1"/>
</dbReference>
<dbReference type="STRING" id="329884.A0A4U0W7D3"/>
<feature type="domain" description="BTB" evidence="2">
    <location>
        <begin position="37"/>
        <end position="96"/>
    </location>
</feature>
<keyword evidence="4" id="KW-1185">Reference proteome</keyword>
<accession>A0A4U0W7D3</accession>
<dbReference type="PANTHER" id="PTHR47843">
    <property type="entry name" value="BTB DOMAIN-CONTAINING PROTEIN-RELATED"/>
    <property type="match status" value="1"/>
</dbReference>
<dbReference type="InterPro" id="IPR000210">
    <property type="entry name" value="BTB/POZ_dom"/>
</dbReference>
<evidence type="ECO:0000313" key="3">
    <source>
        <dbReference type="EMBL" id="TKA58162.1"/>
    </source>
</evidence>
<dbReference type="PROSITE" id="PS50097">
    <property type="entry name" value="BTB"/>
    <property type="match status" value="1"/>
</dbReference>
<name>A0A4U0W7D3_9PEZI</name>
<evidence type="ECO:0000256" key="1">
    <source>
        <dbReference type="SAM" id="MobiDB-lite"/>
    </source>
</evidence>
<gene>
    <name evidence="3" type="ORF">B0A55_11302</name>
</gene>
<dbReference type="OrthoDB" id="6359816at2759"/>
<dbReference type="InterPro" id="IPR011333">
    <property type="entry name" value="SKP1/BTB/POZ_sf"/>
</dbReference>
<reference evidence="3 4" key="1">
    <citation type="submission" date="2017-03" db="EMBL/GenBank/DDBJ databases">
        <title>Genomes of endolithic fungi from Antarctica.</title>
        <authorList>
            <person name="Coleine C."/>
            <person name="Masonjones S."/>
            <person name="Stajich J.E."/>
        </authorList>
    </citation>
    <scope>NUCLEOTIDE SEQUENCE [LARGE SCALE GENOMIC DNA]</scope>
    <source>
        <strain evidence="3 4">CCFEE 5184</strain>
    </source>
</reference>
<organism evidence="3 4">
    <name type="scientific">Friedmanniomyces simplex</name>
    <dbReference type="NCBI Taxonomy" id="329884"/>
    <lineage>
        <taxon>Eukaryota</taxon>
        <taxon>Fungi</taxon>
        <taxon>Dikarya</taxon>
        <taxon>Ascomycota</taxon>
        <taxon>Pezizomycotina</taxon>
        <taxon>Dothideomycetes</taxon>
        <taxon>Dothideomycetidae</taxon>
        <taxon>Mycosphaerellales</taxon>
        <taxon>Teratosphaeriaceae</taxon>
        <taxon>Friedmanniomyces</taxon>
    </lineage>
</organism>
<sequence length="308" mass="34524">MAFNSNTPLFSASPVDYCPQKDLLNALSALHVGGKYSDLTIVCNYRQWAVHRAILCSRSGFFDGACGNAFAEANSRVIDLSEDDEEAVNHMIHFFYHLDYLNEPEQPRATVFRHRAFSDARKKLPRKLDLSLVCDPLLAAAGCYTPETPASPAASATDRRDPLDSTTKAPRSPIRRRAQTPPLVMEGESDYESYDEEEEELPEDDSNLVIHARVYALAEKYDIPSLKQTARLKLEVAMACNYDSPRFPLAIEEVYCSTIDTDRGLRDIVCEAFRCHPQLASTPDVRQAIHELPSLALDLFKIERGIPV</sequence>
<dbReference type="SUPFAM" id="SSF54695">
    <property type="entry name" value="POZ domain"/>
    <property type="match status" value="1"/>
</dbReference>